<protein>
    <recommendedName>
        <fullName evidence="4">Pectinesterase inhibitor domain-containing protein</fullName>
    </recommendedName>
</protein>
<keyword evidence="1" id="KW-0732">Signal</keyword>
<dbReference type="InterPro" id="IPR035513">
    <property type="entry name" value="Invertase/methylesterase_inhib"/>
</dbReference>
<gene>
    <name evidence="2" type="ORF">ACJRO7_017813</name>
</gene>
<keyword evidence="3" id="KW-1185">Reference proteome</keyword>
<accession>A0ABD3KSN5</accession>
<sequence>MATSHALLLFCNLPFFALLAWIIIESSVVTAADPRLVDWICYRTTPVYKIFKDVLDSDPCTPGASAAHRNASRTREHITSLLSNLTDPVHQLLERYRRDYATVITYVRLIYFPSTLLNQAKDCESAFEGAKSPLTDSNTDLEGFSAIGVSIAQELTV</sequence>
<evidence type="ECO:0008006" key="4">
    <source>
        <dbReference type="Google" id="ProtNLM"/>
    </source>
</evidence>
<evidence type="ECO:0000256" key="1">
    <source>
        <dbReference type="SAM" id="SignalP"/>
    </source>
</evidence>
<feature type="signal peptide" evidence="1">
    <location>
        <begin position="1"/>
        <end position="31"/>
    </location>
</feature>
<evidence type="ECO:0000313" key="3">
    <source>
        <dbReference type="Proteomes" id="UP001634007"/>
    </source>
</evidence>
<reference evidence="2 3" key="1">
    <citation type="submission" date="2024-11" db="EMBL/GenBank/DDBJ databases">
        <title>Chromosome-level genome assembly of Eucalyptus globulus Labill. provides insights into its genome evolution.</title>
        <authorList>
            <person name="Li X."/>
        </authorList>
    </citation>
    <scope>NUCLEOTIDE SEQUENCE [LARGE SCALE GENOMIC DNA]</scope>
    <source>
        <strain evidence="2">CL2024</strain>
        <tissue evidence="2">Fresh tender leaves</tissue>
    </source>
</reference>
<dbReference type="EMBL" id="JBJKBG010000004">
    <property type="protein sequence ID" value="KAL3742398.1"/>
    <property type="molecule type" value="Genomic_DNA"/>
</dbReference>
<feature type="chain" id="PRO_5044786375" description="Pectinesterase inhibitor domain-containing protein" evidence="1">
    <location>
        <begin position="32"/>
        <end position="157"/>
    </location>
</feature>
<dbReference type="SUPFAM" id="SSF101148">
    <property type="entry name" value="Plant invertase/pectin methylesterase inhibitor"/>
    <property type="match status" value="1"/>
</dbReference>
<dbReference type="Proteomes" id="UP001634007">
    <property type="component" value="Unassembled WGS sequence"/>
</dbReference>
<proteinExistence type="predicted"/>
<evidence type="ECO:0000313" key="2">
    <source>
        <dbReference type="EMBL" id="KAL3742398.1"/>
    </source>
</evidence>
<dbReference type="AlphaFoldDB" id="A0ABD3KSN5"/>
<organism evidence="2 3">
    <name type="scientific">Eucalyptus globulus</name>
    <name type="common">Tasmanian blue gum</name>
    <dbReference type="NCBI Taxonomy" id="34317"/>
    <lineage>
        <taxon>Eukaryota</taxon>
        <taxon>Viridiplantae</taxon>
        <taxon>Streptophyta</taxon>
        <taxon>Embryophyta</taxon>
        <taxon>Tracheophyta</taxon>
        <taxon>Spermatophyta</taxon>
        <taxon>Magnoliopsida</taxon>
        <taxon>eudicotyledons</taxon>
        <taxon>Gunneridae</taxon>
        <taxon>Pentapetalae</taxon>
        <taxon>rosids</taxon>
        <taxon>malvids</taxon>
        <taxon>Myrtales</taxon>
        <taxon>Myrtaceae</taxon>
        <taxon>Myrtoideae</taxon>
        <taxon>Eucalypteae</taxon>
        <taxon>Eucalyptus</taxon>
    </lineage>
</organism>
<dbReference type="Gene3D" id="1.20.140.40">
    <property type="entry name" value="Invertase/pectin methylesterase inhibitor family protein"/>
    <property type="match status" value="1"/>
</dbReference>
<comment type="caution">
    <text evidence="2">The sequence shown here is derived from an EMBL/GenBank/DDBJ whole genome shotgun (WGS) entry which is preliminary data.</text>
</comment>
<name>A0ABD3KSN5_EUCGL</name>